<dbReference type="Proteomes" id="UP001159363">
    <property type="component" value="Chromosome 5"/>
</dbReference>
<reference evidence="1 2" key="1">
    <citation type="submission" date="2023-02" db="EMBL/GenBank/DDBJ databases">
        <title>LHISI_Scaffold_Assembly.</title>
        <authorList>
            <person name="Stuart O.P."/>
            <person name="Cleave R."/>
            <person name="Magrath M.J.L."/>
            <person name="Mikheyev A.S."/>
        </authorList>
    </citation>
    <scope>NUCLEOTIDE SEQUENCE [LARGE SCALE GENOMIC DNA]</scope>
    <source>
        <strain evidence="1">Daus_M_001</strain>
        <tissue evidence="1">Leg muscle</tissue>
    </source>
</reference>
<keyword evidence="2" id="KW-1185">Reference proteome</keyword>
<dbReference type="EMBL" id="JARBHB010000006">
    <property type="protein sequence ID" value="KAJ8881704.1"/>
    <property type="molecule type" value="Genomic_DNA"/>
</dbReference>
<proteinExistence type="predicted"/>
<organism evidence="1 2">
    <name type="scientific">Dryococelus australis</name>
    <dbReference type="NCBI Taxonomy" id="614101"/>
    <lineage>
        <taxon>Eukaryota</taxon>
        <taxon>Metazoa</taxon>
        <taxon>Ecdysozoa</taxon>
        <taxon>Arthropoda</taxon>
        <taxon>Hexapoda</taxon>
        <taxon>Insecta</taxon>
        <taxon>Pterygota</taxon>
        <taxon>Neoptera</taxon>
        <taxon>Polyneoptera</taxon>
        <taxon>Phasmatodea</taxon>
        <taxon>Verophasmatodea</taxon>
        <taxon>Anareolatae</taxon>
        <taxon>Phasmatidae</taxon>
        <taxon>Eurycanthinae</taxon>
        <taxon>Dryococelus</taxon>
    </lineage>
</organism>
<comment type="caution">
    <text evidence="1">The sequence shown here is derived from an EMBL/GenBank/DDBJ whole genome shotgun (WGS) entry which is preliminary data.</text>
</comment>
<gene>
    <name evidence="1" type="ORF">PR048_018190</name>
</gene>
<accession>A0ABQ9HBQ6</accession>
<evidence type="ECO:0000313" key="2">
    <source>
        <dbReference type="Proteomes" id="UP001159363"/>
    </source>
</evidence>
<evidence type="ECO:0000313" key="1">
    <source>
        <dbReference type="EMBL" id="KAJ8881704.1"/>
    </source>
</evidence>
<sequence length="112" mass="13086">MWGDLRKYIKEVGKGNLSKINSLLGKHVKLFEEFQYHENNTTIPISLFDFKDKKCLLSSSKVSLGFIEDKMVKELINKSDVTERWALELRHEPQNFIFLMVENLVAKTPIRS</sequence>
<protein>
    <submittedName>
        <fullName evidence="1">Uncharacterized protein</fullName>
    </submittedName>
</protein>
<name>A0ABQ9HBQ6_9NEOP</name>